<evidence type="ECO:0000313" key="3">
    <source>
        <dbReference type="Proteomes" id="UP000298663"/>
    </source>
</evidence>
<reference evidence="2 3" key="2">
    <citation type="journal article" date="2019" name="G3 (Bethesda)">
        <title>Hybrid Assembly of the Genome of the Entomopathogenic Nematode Steinernema carpocapsae Identifies the X-Chromosome.</title>
        <authorList>
            <person name="Serra L."/>
            <person name="Macchietto M."/>
            <person name="Macias-Munoz A."/>
            <person name="McGill C.J."/>
            <person name="Rodriguez I.M."/>
            <person name="Rodriguez B."/>
            <person name="Murad R."/>
            <person name="Mortazavi A."/>
        </authorList>
    </citation>
    <scope>NUCLEOTIDE SEQUENCE [LARGE SCALE GENOMIC DNA]</scope>
    <source>
        <strain evidence="2 3">ALL</strain>
    </source>
</reference>
<proteinExistence type="predicted"/>
<evidence type="ECO:0000313" key="2">
    <source>
        <dbReference type="EMBL" id="TKR61153.1"/>
    </source>
</evidence>
<keyword evidence="1" id="KW-0732">Signal</keyword>
<feature type="signal peptide" evidence="1">
    <location>
        <begin position="1"/>
        <end position="26"/>
    </location>
</feature>
<accession>A0A4U5LY58</accession>
<evidence type="ECO:0000256" key="1">
    <source>
        <dbReference type="SAM" id="SignalP"/>
    </source>
</evidence>
<dbReference type="Proteomes" id="UP000298663">
    <property type="component" value="Unassembled WGS sequence"/>
</dbReference>
<protein>
    <submittedName>
        <fullName evidence="2">Uncharacterized protein</fullName>
    </submittedName>
</protein>
<sequence>MPRTVARLRLFACVIFFGISPSPVQAYKKGVGLRGPPTKAPSANAQNGDIFERREFVRMSWADDDPRYTFKKKTFSKLKSKGLTCR</sequence>
<dbReference type="EMBL" id="AZBU02000011">
    <property type="protein sequence ID" value="TKR61153.1"/>
    <property type="molecule type" value="Genomic_DNA"/>
</dbReference>
<comment type="caution">
    <text evidence="2">The sequence shown here is derived from an EMBL/GenBank/DDBJ whole genome shotgun (WGS) entry which is preliminary data.</text>
</comment>
<dbReference type="AlphaFoldDB" id="A0A4U5LY58"/>
<organism evidence="2 3">
    <name type="scientific">Steinernema carpocapsae</name>
    <name type="common">Entomopathogenic nematode</name>
    <dbReference type="NCBI Taxonomy" id="34508"/>
    <lineage>
        <taxon>Eukaryota</taxon>
        <taxon>Metazoa</taxon>
        <taxon>Ecdysozoa</taxon>
        <taxon>Nematoda</taxon>
        <taxon>Chromadorea</taxon>
        <taxon>Rhabditida</taxon>
        <taxon>Tylenchina</taxon>
        <taxon>Panagrolaimomorpha</taxon>
        <taxon>Strongyloidoidea</taxon>
        <taxon>Steinernematidae</taxon>
        <taxon>Steinernema</taxon>
    </lineage>
</organism>
<gene>
    <name evidence="2" type="ORF">L596_028304</name>
</gene>
<name>A0A4U5LY58_STECR</name>
<reference evidence="2 3" key="1">
    <citation type="journal article" date="2015" name="Genome Biol.">
        <title>Comparative genomics of Steinernema reveals deeply conserved gene regulatory networks.</title>
        <authorList>
            <person name="Dillman A.R."/>
            <person name="Macchietto M."/>
            <person name="Porter C.F."/>
            <person name="Rogers A."/>
            <person name="Williams B."/>
            <person name="Antoshechkin I."/>
            <person name="Lee M.M."/>
            <person name="Goodwin Z."/>
            <person name="Lu X."/>
            <person name="Lewis E.E."/>
            <person name="Goodrich-Blair H."/>
            <person name="Stock S.P."/>
            <person name="Adams B.J."/>
            <person name="Sternberg P.W."/>
            <person name="Mortazavi A."/>
        </authorList>
    </citation>
    <scope>NUCLEOTIDE SEQUENCE [LARGE SCALE GENOMIC DNA]</scope>
    <source>
        <strain evidence="2 3">ALL</strain>
    </source>
</reference>
<feature type="chain" id="PRO_5020594840" evidence="1">
    <location>
        <begin position="27"/>
        <end position="86"/>
    </location>
</feature>
<keyword evidence="3" id="KW-1185">Reference proteome</keyword>